<reference evidence="4 5" key="1">
    <citation type="journal article" date="2018" name="Nat. Ecol. Evol.">
        <title>Genomic signatures of mitonuclear coevolution across populations of Tigriopus californicus.</title>
        <authorList>
            <person name="Barreto F.S."/>
            <person name="Watson E.T."/>
            <person name="Lima T.G."/>
            <person name="Willett C.S."/>
            <person name="Edmands S."/>
            <person name="Li W."/>
            <person name="Burton R.S."/>
        </authorList>
    </citation>
    <scope>NUCLEOTIDE SEQUENCE [LARGE SCALE GENOMIC DNA]</scope>
    <source>
        <strain evidence="4 5">San Diego</strain>
    </source>
</reference>
<comment type="subcellular location">
    <subcellularLocation>
        <location evidence="3">Golgi apparatus</location>
        <location evidence="3">Golgi stack membrane</location>
        <topology evidence="3">Single-pass type II membrane protein</topology>
    </subcellularLocation>
</comment>
<dbReference type="STRING" id="6832.A0A553PFH2"/>
<evidence type="ECO:0000256" key="3">
    <source>
        <dbReference type="RuleBase" id="RU363129"/>
    </source>
</evidence>
<evidence type="ECO:0000313" key="5">
    <source>
        <dbReference type="Proteomes" id="UP000318571"/>
    </source>
</evidence>
<keyword evidence="3" id="KW-0812">Transmembrane</keyword>
<keyword evidence="3" id="KW-0333">Golgi apparatus</keyword>
<dbReference type="PANTHER" id="PTHR11927">
    <property type="entry name" value="GALACTOSIDE 2-L-FUCOSYLTRANSFERASE"/>
    <property type="match status" value="1"/>
</dbReference>
<dbReference type="AlphaFoldDB" id="A0A553PFH2"/>
<dbReference type="PANTHER" id="PTHR11927:SF9">
    <property type="entry name" value="L-FUCOSYLTRANSFERASE"/>
    <property type="match status" value="1"/>
</dbReference>
<dbReference type="UniPathway" id="UPA00378"/>
<accession>A0A553PFH2</accession>
<comment type="pathway">
    <text evidence="3">Protein modification; protein glycosylation.</text>
</comment>
<gene>
    <name evidence="4" type="ORF">TCAL_15946</name>
</gene>
<dbReference type="InterPro" id="IPR002516">
    <property type="entry name" value="Glyco_trans_11"/>
</dbReference>
<proteinExistence type="inferred from homology"/>
<dbReference type="EMBL" id="VCGU01000004">
    <property type="protein sequence ID" value="TRY76419.1"/>
    <property type="molecule type" value="Genomic_DNA"/>
</dbReference>
<dbReference type="Pfam" id="PF01531">
    <property type="entry name" value="Glyco_transf_11"/>
    <property type="match status" value="1"/>
</dbReference>
<protein>
    <recommendedName>
        <fullName evidence="3">L-Fucosyltransferase</fullName>
        <ecNumber evidence="3">2.4.1.-</ecNumber>
    </recommendedName>
</protein>
<dbReference type="EC" id="2.4.1.-" evidence="3"/>
<dbReference type="GO" id="GO:0005975">
    <property type="term" value="P:carbohydrate metabolic process"/>
    <property type="evidence" value="ECO:0007669"/>
    <property type="project" value="InterPro"/>
</dbReference>
<sequence length="272" mass="31648">MLKSNLTTVPRMWDYNDQRPQCEGYISADSSWGWGNQISELFSVFGYAIMYDMKNIMLKAEVRDRFGKVFPAMKAIPAYDELPCKIDNYVEVPLKKGLKFNHTLNLVSKQFAHDNRIGFTFRKEILQLFDFAENIKEVIRNTKARIKATQRQRMGLKTALPITLVGIQCRRTDYINHIVFFGGLSVTEYYYYKAMDIMRTKFGPNIAFVIASDDLLWIREKFGHYSQDVYFAVDYYQDVGGESFVFDFALLASLDHIIIRFFNGDDVEFAHG</sequence>
<dbReference type="GO" id="GO:0008107">
    <property type="term" value="F:galactoside 2-alpha-L-fucosyltransferase activity"/>
    <property type="evidence" value="ECO:0007669"/>
    <property type="project" value="InterPro"/>
</dbReference>
<comment type="similarity">
    <text evidence="3">Belongs to the glycosyltransferase 11 family.</text>
</comment>
<keyword evidence="5" id="KW-1185">Reference proteome</keyword>
<keyword evidence="2 3" id="KW-0808">Transferase</keyword>
<evidence type="ECO:0000256" key="2">
    <source>
        <dbReference type="ARBA" id="ARBA00022679"/>
    </source>
</evidence>
<evidence type="ECO:0000313" key="4">
    <source>
        <dbReference type="EMBL" id="TRY76419.1"/>
    </source>
</evidence>
<keyword evidence="1 3" id="KW-0328">Glycosyltransferase</keyword>
<organism evidence="4 5">
    <name type="scientific">Tigriopus californicus</name>
    <name type="common">Marine copepod</name>
    <dbReference type="NCBI Taxonomy" id="6832"/>
    <lineage>
        <taxon>Eukaryota</taxon>
        <taxon>Metazoa</taxon>
        <taxon>Ecdysozoa</taxon>
        <taxon>Arthropoda</taxon>
        <taxon>Crustacea</taxon>
        <taxon>Multicrustacea</taxon>
        <taxon>Hexanauplia</taxon>
        <taxon>Copepoda</taxon>
        <taxon>Harpacticoida</taxon>
        <taxon>Harpacticidae</taxon>
        <taxon>Tigriopus</taxon>
    </lineage>
</organism>
<keyword evidence="3" id="KW-0735">Signal-anchor</keyword>
<keyword evidence="3" id="KW-0325">Glycoprotein</keyword>
<evidence type="ECO:0000256" key="1">
    <source>
        <dbReference type="ARBA" id="ARBA00022676"/>
    </source>
</evidence>
<feature type="non-terminal residue" evidence="4">
    <location>
        <position position="272"/>
    </location>
</feature>
<name>A0A553PFH2_TIGCA</name>
<dbReference type="GO" id="GO:0032580">
    <property type="term" value="C:Golgi cisterna membrane"/>
    <property type="evidence" value="ECO:0007669"/>
    <property type="project" value="UniProtKB-SubCell"/>
</dbReference>
<comment type="caution">
    <text evidence="4">The sequence shown here is derived from an EMBL/GenBank/DDBJ whole genome shotgun (WGS) entry which is preliminary data.</text>
</comment>
<dbReference type="Proteomes" id="UP000318571">
    <property type="component" value="Chromosome 5"/>
</dbReference>